<accession>A0A8C6VVJ6</accession>
<reference evidence="14" key="2">
    <citation type="submission" date="2025-05" db="UniProtKB">
        <authorList>
            <consortium name="Ensembl"/>
        </authorList>
    </citation>
    <scope>IDENTIFICATION</scope>
</reference>
<evidence type="ECO:0000256" key="8">
    <source>
        <dbReference type="ARBA" id="ARBA00023273"/>
    </source>
</evidence>
<gene>
    <name evidence="14" type="primary">tekt1</name>
    <name evidence="13" type="ORF">G4P62_018973</name>
</gene>
<evidence type="ECO:0000313" key="15">
    <source>
        <dbReference type="Proteomes" id="UP000694548"/>
    </source>
</evidence>
<dbReference type="OrthoDB" id="10054259at2759"/>
<keyword evidence="6 11" id="KW-0969">Cilium</keyword>
<comment type="subunit">
    <text evidence="10">Microtubule inner protein component of sperm flagellar doublet microtubules.</text>
</comment>
<evidence type="ECO:0000256" key="3">
    <source>
        <dbReference type="ARBA" id="ARBA00022490"/>
    </source>
</evidence>
<dbReference type="GeneID" id="107397141"/>
<evidence type="ECO:0000256" key="6">
    <source>
        <dbReference type="ARBA" id="ARBA00023069"/>
    </source>
</evidence>
<evidence type="ECO:0000256" key="2">
    <source>
        <dbReference type="ARBA" id="ARBA00007209"/>
    </source>
</evidence>
<dbReference type="PANTHER" id="PTHR19960">
    <property type="entry name" value="TEKTIN"/>
    <property type="match status" value="1"/>
</dbReference>
<dbReference type="GO" id="GO:0005930">
    <property type="term" value="C:axoneme"/>
    <property type="evidence" value="ECO:0007669"/>
    <property type="project" value="UniProtKB-SubCell"/>
</dbReference>
<evidence type="ECO:0000256" key="9">
    <source>
        <dbReference type="ARBA" id="ARBA00045224"/>
    </source>
</evidence>
<dbReference type="Ensembl" id="ENSNFUT00015044949.1">
    <property type="protein sequence ID" value="ENSNFUP00015043058.1"/>
    <property type="gene ID" value="ENSNFUG00015020611.1"/>
</dbReference>
<keyword evidence="8 11" id="KW-0966">Cell projection</keyword>
<dbReference type="GO" id="GO:0005634">
    <property type="term" value="C:nucleus"/>
    <property type="evidence" value="ECO:0007669"/>
    <property type="project" value="TreeGrafter"/>
</dbReference>
<dbReference type="Proteomes" id="UP000694548">
    <property type="component" value="Unassembled WGS sequence"/>
</dbReference>
<keyword evidence="15" id="KW-1185">Reference proteome</keyword>
<evidence type="ECO:0000256" key="7">
    <source>
        <dbReference type="ARBA" id="ARBA00023212"/>
    </source>
</evidence>
<dbReference type="GeneTree" id="ENSGT00950000182894"/>
<evidence type="ECO:0000313" key="13">
    <source>
        <dbReference type="EMBL" id="KAF7219495.1"/>
    </source>
</evidence>
<evidence type="ECO:0000256" key="1">
    <source>
        <dbReference type="ARBA" id="ARBA00004611"/>
    </source>
</evidence>
<protein>
    <recommendedName>
        <fullName evidence="11">Tektin</fullName>
    </recommendedName>
</protein>
<dbReference type="Proteomes" id="UP000822369">
    <property type="component" value="Chromosome 7"/>
</dbReference>
<dbReference type="PANTHER" id="PTHR19960:SF25">
    <property type="entry name" value="TEKTIN-1"/>
    <property type="match status" value="1"/>
</dbReference>
<keyword evidence="7" id="KW-0206">Cytoskeleton</keyword>
<proteinExistence type="inferred from homology"/>
<feature type="coiled-coil region" evidence="12">
    <location>
        <begin position="204"/>
        <end position="231"/>
    </location>
</feature>
<dbReference type="InterPro" id="IPR048256">
    <property type="entry name" value="Tektin-like"/>
</dbReference>
<name>A0A8C6VVJ6_NOTFU</name>
<dbReference type="GO" id="GO:0015630">
    <property type="term" value="C:microtubule cytoskeleton"/>
    <property type="evidence" value="ECO:0007669"/>
    <property type="project" value="UniProtKB-UniRule"/>
</dbReference>
<evidence type="ECO:0000313" key="14">
    <source>
        <dbReference type="Ensembl" id="ENSNFUP00015043058.1"/>
    </source>
</evidence>
<comment type="subcellular location">
    <subcellularLocation>
        <location evidence="11">Cytoplasm</location>
        <location evidence="11">Cytoskeleton</location>
        <location evidence="11">Cilium axoneme</location>
    </subcellularLocation>
    <subcellularLocation>
        <location evidence="1">Cytoplasm</location>
        <location evidence="1">Cytoskeleton</location>
        <location evidence="1">Flagellum axoneme</location>
    </subcellularLocation>
</comment>
<evidence type="ECO:0000256" key="4">
    <source>
        <dbReference type="ARBA" id="ARBA00022846"/>
    </source>
</evidence>
<evidence type="ECO:0000256" key="5">
    <source>
        <dbReference type="ARBA" id="ARBA00023054"/>
    </source>
</evidence>
<dbReference type="EMBL" id="JAAVVJ010000007">
    <property type="protein sequence ID" value="KAF7219495.1"/>
    <property type="molecule type" value="Genomic_DNA"/>
</dbReference>
<keyword evidence="4 11" id="KW-0282">Flagellum</keyword>
<dbReference type="GO" id="GO:0060271">
    <property type="term" value="P:cilium assembly"/>
    <property type="evidence" value="ECO:0007669"/>
    <property type="project" value="UniProtKB-UniRule"/>
</dbReference>
<dbReference type="PRINTS" id="PR00511">
    <property type="entry name" value="TEKTIN"/>
</dbReference>
<evidence type="ECO:0000256" key="10">
    <source>
        <dbReference type="ARBA" id="ARBA00046435"/>
    </source>
</evidence>
<dbReference type="Pfam" id="PF03148">
    <property type="entry name" value="Tektin"/>
    <property type="match status" value="1"/>
</dbReference>
<dbReference type="GO" id="GO:0060294">
    <property type="term" value="P:cilium movement involved in cell motility"/>
    <property type="evidence" value="ECO:0007669"/>
    <property type="project" value="UniProtKB-UniRule"/>
</dbReference>
<comment type="similarity">
    <text evidence="2 11">Belongs to the tektin family.</text>
</comment>
<organism evidence="14 15">
    <name type="scientific">Nothobranchius furzeri</name>
    <name type="common">Turquoise killifish</name>
    <dbReference type="NCBI Taxonomy" id="105023"/>
    <lineage>
        <taxon>Eukaryota</taxon>
        <taxon>Metazoa</taxon>
        <taxon>Chordata</taxon>
        <taxon>Craniata</taxon>
        <taxon>Vertebrata</taxon>
        <taxon>Euteleostomi</taxon>
        <taxon>Actinopterygii</taxon>
        <taxon>Neopterygii</taxon>
        <taxon>Teleostei</taxon>
        <taxon>Neoteleostei</taxon>
        <taxon>Acanthomorphata</taxon>
        <taxon>Ovalentaria</taxon>
        <taxon>Atherinomorphae</taxon>
        <taxon>Cyprinodontiformes</taxon>
        <taxon>Nothobranchiidae</taxon>
        <taxon>Nothobranchius</taxon>
    </lineage>
</organism>
<dbReference type="AlphaFoldDB" id="A0A8C6VVJ6"/>
<dbReference type="InterPro" id="IPR000435">
    <property type="entry name" value="Tektins"/>
</dbReference>
<keyword evidence="5 12" id="KW-0175">Coiled coil</keyword>
<keyword evidence="3" id="KW-0963">Cytoplasm</keyword>
<dbReference type="KEGG" id="nfu:107397141"/>
<sequence length="468" mass="53454">MLYLTQSVYYLRHVACVTPVVIATTLTGHIRKLTLNVRSMTPRPSNRWFGTTGLRDLFLFVCGNFNRQDLSVGTRAMSALKPSLQQAGEPDLGHIQAMLNHHELFRGECKRLIVETDQVCARMHDDNVKHLDQRVREIQFLRKELELKLEELVVEIDALLNIKSRVMKALDACKEPLRVASLCLEERRKRGPSARLHDDVNAELRKEKLVLEEVTVLLENVEKQITEQIRLNRSAKYRLEKDLTEKSTAENIDASCLLMNVRSISLPGGSNAVPPSLPVAQTQWENISNLNLDKAEQQRRSSESLRVLVETVLQQTTADIQKQVQATTTAFQLNIQQVKSHKLQIEEKLLKVVAEINSQQKIREDLQVSITKKQELLSLAQARLALRRQRPGKEQCRDPAQVQISAHVQQLTVSINKLHEDVARSEHEQRALVRCQVSLQEAVNTKANCLYIDEVVCKQLREPFPYMV</sequence>
<evidence type="ECO:0000256" key="12">
    <source>
        <dbReference type="SAM" id="Coils"/>
    </source>
</evidence>
<reference evidence="13" key="1">
    <citation type="submission" date="2020-03" db="EMBL/GenBank/DDBJ databases">
        <title>Intra-Species Differences in Population Size shape Life History and Genome Evolution.</title>
        <authorList>
            <person name="Willemsen D."/>
            <person name="Cui R."/>
            <person name="Valenzano D.R."/>
        </authorList>
    </citation>
    <scope>NUCLEOTIDE SEQUENCE</scope>
    <source>
        <strain evidence="13">GRZ</strain>
        <tissue evidence="13">Whole</tissue>
    </source>
</reference>
<evidence type="ECO:0000256" key="11">
    <source>
        <dbReference type="RuleBase" id="RU367040"/>
    </source>
</evidence>
<feature type="coiled-coil region" evidence="12">
    <location>
        <begin position="131"/>
        <end position="162"/>
    </location>
</feature>
<comment type="function">
    <text evidence="9">Microtubule inner protein (MIP) part of the dynein-decorated doublet microtubules (DMTs) in cilia and flagellar axoneme. Forms filamentous polymers in the walls of ciliary and flagellar microtubules.</text>
</comment>